<comment type="function">
    <text evidence="2 16">Cell wall formation.</text>
</comment>
<keyword evidence="6 16" id="KW-0132">Cell division</keyword>
<sequence>MSRVVQDALVSQLERLCPGGVRQREPLARHVTFRIGGPADILLLPRSLEHLAAAAAWLYREDHPFVILGRGSNVLVADRGVRGVVIKTGRGQEGVRYDGRQVVAECGASLPHLSRAAASRGLAGLEFAAGIPGSVGGGVVMNAGAHGCSMADVVRRVRVLTPAGERRWSGEEMGFRYRASRLQEERGVVLDADLELAPADPRDALARLEEWLRTRSDTQPIGPPSSGCVFRNPGGDHAGRLIDAAGAKGMRAGAAVVSDRHANYILNAGGATAADVLALVGQVRARVREHSGVDLVPEIKMIGEFEDGGSP</sequence>
<evidence type="ECO:0000256" key="2">
    <source>
        <dbReference type="ARBA" id="ARBA00003921"/>
    </source>
</evidence>
<dbReference type="InterPro" id="IPR003170">
    <property type="entry name" value="MurB"/>
</dbReference>
<dbReference type="PANTHER" id="PTHR21071:SF4">
    <property type="entry name" value="UDP-N-ACETYLENOLPYRUVOYLGLUCOSAMINE REDUCTASE"/>
    <property type="match status" value="1"/>
</dbReference>
<dbReference type="GO" id="GO:0071949">
    <property type="term" value="F:FAD binding"/>
    <property type="evidence" value="ECO:0007669"/>
    <property type="project" value="InterPro"/>
</dbReference>
<dbReference type="InterPro" id="IPR036318">
    <property type="entry name" value="FAD-bd_PCMH-like_sf"/>
</dbReference>
<dbReference type="UniPathway" id="UPA00219"/>
<dbReference type="SUPFAM" id="SSF56176">
    <property type="entry name" value="FAD-binding/transporter-associated domain-like"/>
    <property type="match status" value="1"/>
</dbReference>
<dbReference type="GO" id="GO:0008360">
    <property type="term" value="P:regulation of cell shape"/>
    <property type="evidence" value="ECO:0007669"/>
    <property type="project" value="UniProtKB-KW"/>
</dbReference>
<evidence type="ECO:0000256" key="12">
    <source>
        <dbReference type="ARBA" id="ARBA00023002"/>
    </source>
</evidence>
<dbReference type="SUPFAM" id="SSF56194">
    <property type="entry name" value="Uridine diphospho-N-Acetylenolpyruvylglucosamine reductase, MurB, C-terminal domain"/>
    <property type="match status" value="1"/>
</dbReference>
<evidence type="ECO:0000256" key="7">
    <source>
        <dbReference type="ARBA" id="ARBA00022630"/>
    </source>
</evidence>
<evidence type="ECO:0000256" key="14">
    <source>
        <dbReference type="ARBA" id="ARBA00023316"/>
    </source>
</evidence>
<evidence type="ECO:0000259" key="17">
    <source>
        <dbReference type="PROSITE" id="PS51387"/>
    </source>
</evidence>
<evidence type="ECO:0000256" key="15">
    <source>
        <dbReference type="ARBA" id="ARBA00048914"/>
    </source>
</evidence>
<dbReference type="HAMAP" id="MF_00037">
    <property type="entry name" value="MurB"/>
    <property type="match status" value="1"/>
</dbReference>
<dbReference type="GO" id="GO:0005829">
    <property type="term" value="C:cytosol"/>
    <property type="evidence" value="ECO:0007669"/>
    <property type="project" value="TreeGrafter"/>
</dbReference>
<comment type="catalytic activity">
    <reaction evidence="15 16">
        <text>UDP-N-acetyl-alpha-D-muramate + NADP(+) = UDP-N-acetyl-3-O-(1-carboxyvinyl)-alpha-D-glucosamine + NADPH + H(+)</text>
        <dbReference type="Rhea" id="RHEA:12248"/>
        <dbReference type="ChEBI" id="CHEBI:15378"/>
        <dbReference type="ChEBI" id="CHEBI:57783"/>
        <dbReference type="ChEBI" id="CHEBI:58349"/>
        <dbReference type="ChEBI" id="CHEBI:68483"/>
        <dbReference type="ChEBI" id="CHEBI:70757"/>
        <dbReference type="EC" id="1.3.1.98"/>
    </reaction>
</comment>
<evidence type="ECO:0000256" key="10">
    <source>
        <dbReference type="ARBA" id="ARBA00022960"/>
    </source>
</evidence>
<keyword evidence="10 16" id="KW-0133">Cell shape</keyword>
<feature type="active site" evidence="16">
    <location>
        <position position="178"/>
    </location>
</feature>
<gene>
    <name evidence="16 18" type="primary">murB</name>
    <name evidence="18" type="ORF">E6H00_13295</name>
</gene>
<dbReference type="NCBIfam" id="TIGR00179">
    <property type="entry name" value="murB"/>
    <property type="match status" value="1"/>
</dbReference>
<keyword evidence="5 16" id="KW-0963">Cytoplasm</keyword>
<dbReference type="InterPro" id="IPR011601">
    <property type="entry name" value="MurB_C"/>
</dbReference>
<proteinExistence type="inferred from homology"/>
<dbReference type="AlphaFoldDB" id="A0A537JXI1"/>
<keyword evidence="12 16" id="KW-0560">Oxidoreductase</keyword>
<protein>
    <recommendedName>
        <fullName evidence="16">UDP-N-acetylenolpyruvoylglucosamine reductase</fullName>
        <ecNumber evidence="16">1.3.1.98</ecNumber>
    </recommendedName>
    <alternativeName>
        <fullName evidence="16">UDP-N-acetylmuramate dehydrogenase</fullName>
    </alternativeName>
</protein>
<dbReference type="InterPro" id="IPR016169">
    <property type="entry name" value="FAD-bd_PCMH_sub2"/>
</dbReference>
<evidence type="ECO:0000313" key="19">
    <source>
        <dbReference type="Proteomes" id="UP000318509"/>
    </source>
</evidence>
<comment type="similarity">
    <text evidence="16">Belongs to the MurB family.</text>
</comment>
<keyword evidence="8 16" id="KW-0274">FAD</keyword>
<evidence type="ECO:0000256" key="16">
    <source>
        <dbReference type="HAMAP-Rule" id="MF_00037"/>
    </source>
</evidence>
<keyword evidence="14 16" id="KW-0961">Cell wall biogenesis/degradation</keyword>
<comment type="pathway">
    <text evidence="4 16">Cell wall biogenesis; peptidoglycan biosynthesis.</text>
</comment>
<comment type="subcellular location">
    <subcellularLocation>
        <location evidence="3 16">Cytoplasm</location>
    </subcellularLocation>
</comment>
<dbReference type="GO" id="GO:0009252">
    <property type="term" value="P:peptidoglycan biosynthetic process"/>
    <property type="evidence" value="ECO:0007669"/>
    <property type="project" value="UniProtKB-UniRule"/>
</dbReference>
<dbReference type="EMBL" id="VBAK01000143">
    <property type="protein sequence ID" value="TMI88214.1"/>
    <property type="molecule type" value="Genomic_DNA"/>
</dbReference>
<evidence type="ECO:0000256" key="1">
    <source>
        <dbReference type="ARBA" id="ARBA00001974"/>
    </source>
</evidence>
<evidence type="ECO:0000256" key="9">
    <source>
        <dbReference type="ARBA" id="ARBA00022857"/>
    </source>
</evidence>
<dbReference type="InterPro" id="IPR016166">
    <property type="entry name" value="FAD-bd_PCMH"/>
</dbReference>
<evidence type="ECO:0000256" key="13">
    <source>
        <dbReference type="ARBA" id="ARBA00023306"/>
    </source>
</evidence>
<evidence type="ECO:0000313" key="18">
    <source>
        <dbReference type="EMBL" id="TMI88214.1"/>
    </source>
</evidence>
<evidence type="ECO:0000256" key="4">
    <source>
        <dbReference type="ARBA" id="ARBA00004752"/>
    </source>
</evidence>
<dbReference type="Gene3D" id="3.30.465.10">
    <property type="match status" value="1"/>
</dbReference>
<organism evidence="18 19">
    <name type="scientific">Candidatus Segetimicrobium genomatis</name>
    <dbReference type="NCBI Taxonomy" id="2569760"/>
    <lineage>
        <taxon>Bacteria</taxon>
        <taxon>Bacillati</taxon>
        <taxon>Candidatus Sysuimicrobiota</taxon>
        <taxon>Candidatus Sysuimicrobiia</taxon>
        <taxon>Candidatus Sysuimicrobiales</taxon>
        <taxon>Candidatus Segetimicrobiaceae</taxon>
        <taxon>Candidatus Segetimicrobium</taxon>
    </lineage>
</organism>
<feature type="domain" description="FAD-binding PCMH-type" evidence="17">
    <location>
        <begin position="34"/>
        <end position="199"/>
    </location>
</feature>
<feature type="active site" evidence="16">
    <location>
        <position position="298"/>
    </location>
</feature>
<dbReference type="PROSITE" id="PS51387">
    <property type="entry name" value="FAD_PCMH"/>
    <property type="match status" value="1"/>
</dbReference>
<keyword evidence="9 16" id="KW-0521">NADP</keyword>
<evidence type="ECO:0000256" key="3">
    <source>
        <dbReference type="ARBA" id="ARBA00004496"/>
    </source>
</evidence>
<feature type="active site" description="Proton donor" evidence="16">
    <location>
        <position position="228"/>
    </location>
</feature>
<dbReference type="EC" id="1.3.1.98" evidence="16"/>
<dbReference type="Pfam" id="PF02873">
    <property type="entry name" value="MurB_C"/>
    <property type="match status" value="1"/>
</dbReference>
<evidence type="ECO:0000256" key="5">
    <source>
        <dbReference type="ARBA" id="ARBA00022490"/>
    </source>
</evidence>
<dbReference type="NCBIfam" id="NF010480">
    <property type="entry name" value="PRK13905.1"/>
    <property type="match status" value="1"/>
</dbReference>
<accession>A0A537JXI1</accession>
<dbReference type="Gene3D" id="3.30.43.10">
    <property type="entry name" value="Uridine Diphospho-n-acetylenolpyruvylglucosamine Reductase, domain 2"/>
    <property type="match status" value="1"/>
</dbReference>
<name>A0A537JXI1_9BACT</name>
<evidence type="ECO:0000256" key="8">
    <source>
        <dbReference type="ARBA" id="ARBA00022827"/>
    </source>
</evidence>
<dbReference type="Proteomes" id="UP000318509">
    <property type="component" value="Unassembled WGS sequence"/>
</dbReference>
<dbReference type="GO" id="GO:0071555">
    <property type="term" value="P:cell wall organization"/>
    <property type="evidence" value="ECO:0007669"/>
    <property type="project" value="UniProtKB-KW"/>
</dbReference>
<dbReference type="Gene3D" id="3.90.78.10">
    <property type="entry name" value="UDP-N-acetylenolpyruvoylglucosamine reductase, C-terminal domain"/>
    <property type="match status" value="1"/>
</dbReference>
<keyword evidence="11 16" id="KW-0573">Peptidoglycan synthesis</keyword>
<reference evidence="18 19" key="1">
    <citation type="journal article" date="2019" name="Nat. Microbiol.">
        <title>Mediterranean grassland soil C-N compound turnover is dependent on rainfall and depth, and is mediated by genomically divergent microorganisms.</title>
        <authorList>
            <person name="Diamond S."/>
            <person name="Andeer P.F."/>
            <person name="Li Z."/>
            <person name="Crits-Christoph A."/>
            <person name="Burstein D."/>
            <person name="Anantharaman K."/>
            <person name="Lane K.R."/>
            <person name="Thomas B.C."/>
            <person name="Pan C."/>
            <person name="Northen T.R."/>
            <person name="Banfield J.F."/>
        </authorList>
    </citation>
    <scope>NUCLEOTIDE SEQUENCE [LARGE SCALE GENOMIC DNA]</scope>
    <source>
        <strain evidence="18">NP_3</strain>
    </source>
</reference>
<dbReference type="InterPro" id="IPR006094">
    <property type="entry name" value="Oxid_FAD_bind_N"/>
</dbReference>
<comment type="caution">
    <text evidence="18">The sequence shown here is derived from an EMBL/GenBank/DDBJ whole genome shotgun (WGS) entry which is preliminary data.</text>
</comment>
<keyword evidence="13 16" id="KW-0131">Cell cycle</keyword>
<evidence type="ECO:0000256" key="11">
    <source>
        <dbReference type="ARBA" id="ARBA00022984"/>
    </source>
</evidence>
<evidence type="ECO:0000256" key="6">
    <source>
        <dbReference type="ARBA" id="ARBA00022618"/>
    </source>
</evidence>
<dbReference type="GO" id="GO:0051301">
    <property type="term" value="P:cell division"/>
    <property type="evidence" value="ECO:0007669"/>
    <property type="project" value="UniProtKB-KW"/>
</dbReference>
<dbReference type="Pfam" id="PF01565">
    <property type="entry name" value="FAD_binding_4"/>
    <property type="match status" value="1"/>
</dbReference>
<dbReference type="GO" id="GO:0008762">
    <property type="term" value="F:UDP-N-acetylmuramate dehydrogenase activity"/>
    <property type="evidence" value="ECO:0007669"/>
    <property type="project" value="UniProtKB-UniRule"/>
</dbReference>
<keyword evidence="7 16" id="KW-0285">Flavoprotein</keyword>
<comment type="cofactor">
    <cofactor evidence="1 16">
        <name>FAD</name>
        <dbReference type="ChEBI" id="CHEBI:57692"/>
    </cofactor>
</comment>
<dbReference type="InterPro" id="IPR036635">
    <property type="entry name" value="MurB_C_sf"/>
</dbReference>
<dbReference type="InterPro" id="IPR016167">
    <property type="entry name" value="FAD-bd_PCMH_sub1"/>
</dbReference>
<dbReference type="PANTHER" id="PTHR21071">
    <property type="entry name" value="UDP-N-ACETYLENOLPYRUVOYLGLUCOSAMINE REDUCTASE"/>
    <property type="match status" value="1"/>
</dbReference>